<dbReference type="InterPro" id="IPR008928">
    <property type="entry name" value="6-hairpin_glycosidase_sf"/>
</dbReference>
<name>A0A7W7HZ94_9ACTN</name>
<dbReference type="InterPro" id="IPR010819">
    <property type="entry name" value="AGE/CE"/>
</dbReference>
<evidence type="ECO:0000313" key="3">
    <source>
        <dbReference type="EMBL" id="MBB4763513.1"/>
    </source>
</evidence>
<dbReference type="EMBL" id="JACHNH010000001">
    <property type="protein sequence ID" value="MBB4763513.1"/>
    <property type="molecule type" value="Genomic_DNA"/>
</dbReference>
<comment type="caution">
    <text evidence="3">The sequence shown here is derived from an EMBL/GenBank/DDBJ whole genome shotgun (WGS) entry which is preliminary data.</text>
</comment>
<dbReference type="RefSeq" id="WP_184994818.1">
    <property type="nucleotide sequence ID" value="NZ_BOMK01000020.1"/>
</dbReference>
<evidence type="ECO:0000256" key="1">
    <source>
        <dbReference type="ARBA" id="ARBA00008558"/>
    </source>
</evidence>
<keyword evidence="4" id="KW-1185">Reference proteome</keyword>
<accession>A0A7W7HZ94</accession>
<comment type="similarity">
    <text evidence="1">Belongs to the N-acylglucosamine 2-epimerase family.</text>
</comment>
<evidence type="ECO:0000313" key="4">
    <source>
        <dbReference type="Proteomes" id="UP000578112"/>
    </source>
</evidence>
<dbReference type="AlphaFoldDB" id="A0A7W7HZ94"/>
<gene>
    <name evidence="3" type="ORF">BJ971_004069</name>
</gene>
<dbReference type="Pfam" id="PF07221">
    <property type="entry name" value="GlcNAc_2-epim"/>
    <property type="match status" value="1"/>
</dbReference>
<dbReference type="SUPFAM" id="SSF48208">
    <property type="entry name" value="Six-hairpin glycosidases"/>
    <property type="match status" value="1"/>
</dbReference>
<dbReference type="InterPro" id="IPR012341">
    <property type="entry name" value="6hp_glycosidase-like_sf"/>
</dbReference>
<dbReference type="PANTHER" id="PTHR15108">
    <property type="entry name" value="N-ACYLGLUCOSAMINE-2-EPIMERASE"/>
    <property type="match status" value="1"/>
</dbReference>
<proteinExistence type="inferred from homology"/>
<dbReference type="GO" id="GO:0016853">
    <property type="term" value="F:isomerase activity"/>
    <property type="evidence" value="ECO:0007669"/>
    <property type="project" value="UniProtKB-KW"/>
</dbReference>
<organism evidence="3 4">
    <name type="scientific">Actinoplanes digitatis</name>
    <dbReference type="NCBI Taxonomy" id="1868"/>
    <lineage>
        <taxon>Bacteria</taxon>
        <taxon>Bacillati</taxon>
        <taxon>Actinomycetota</taxon>
        <taxon>Actinomycetes</taxon>
        <taxon>Micromonosporales</taxon>
        <taxon>Micromonosporaceae</taxon>
        <taxon>Actinoplanes</taxon>
    </lineage>
</organism>
<dbReference type="Proteomes" id="UP000578112">
    <property type="component" value="Unassembled WGS sequence"/>
</dbReference>
<dbReference type="Gene3D" id="1.50.10.10">
    <property type="match status" value="1"/>
</dbReference>
<evidence type="ECO:0000256" key="2">
    <source>
        <dbReference type="ARBA" id="ARBA00023235"/>
    </source>
</evidence>
<keyword evidence="2" id="KW-0413">Isomerase</keyword>
<dbReference type="GO" id="GO:0005975">
    <property type="term" value="P:carbohydrate metabolic process"/>
    <property type="evidence" value="ECO:0007669"/>
    <property type="project" value="InterPro"/>
</dbReference>
<sequence>MSTWPTSEAHHRWLDQHTRDLLAFGRRTADPEGGARWLGAGGLPDTERPTSTLISSRMAHVYGIGTLLGVPGSAPIALSALQGLTDRLRDPEHGGWFPSTEDKTVKSCYDQAFVLLAAATTAAAGLPWAAELFAEAEIVFLRRFWDDNAGRCVDTWNADFTKLEDYRGLNGNMHAVEAMLTAAGVTGDEKWLDRAIRVCWFVAKIAEAHDWRIPEHYDRSWQPLPEFNRQRPDDPFKPYGATVGHGLEWARLFLHAEAARPPGSDRWLAEAAAELFDRAVRDGWSVDGLPGFVYTTDWSGTPVVRDRMHWVAAEGISAAAALHHRFGKEQYATWYRTWWDYSATYLLDHEQGSWFHQLNAENEPTDTVWPGKPDLYHALQATLTARLPLYPMLAPAVAATLA</sequence>
<protein>
    <submittedName>
        <fullName evidence="3">Mannose/cellobiose epimerase-like protein (N-acyl-D-glucosamine 2-epimerase family)</fullName>
    </submittedName>
</protein>
<reference evidence="3 4" key="1">
    <citation type="submission" date="2020-08" db="EMBL/GenBank/DDBJ databases">
        <title>Sequencing the genomes of 1000 actinobacteria strains.</title>
        <authorList>
            <person name="Klenk H.-P."/>
        </authorList>
    </citation>
    <scope>NUCLEOTIDE SEQUENCE [LARGE SCALE GENOMIC DNA]</scope>
    <source>
        <strain evidence="3 4">DSM 43149</strain>
    </source>
</reference>